<organism evidence="4 5">
    <name type="scientific">Blautia aquisgranensis</name>
    <dbReference type="NCBI Taxonomy" id="3133153"/>
    <lineage>
        <taxon>Bacteria</taxon>
        <taxon>Bacillati</taxon>
        <taxon>Bacillota</taxon>
        <taxon>Clostridia</taxon>
        <taxon>Lachnospirales</taxon>
        <taxon>Lachnospiraceae</taxon>
        <taxon>Blautia</taxon>
    </lineage>
</organism>
<feature type="region of interest" description="Disordered" evidence="1">
    <location>
        <begin position="131"/>
        <end position="268"/>
    </location>
</feature>
<feature type="transmembrane region" description="Helical" evidence="2">
    <location>
        <begin position="971"/>
        <end position="991"/>
    </location>
</feature>
<dbReference type="Proteomes" id="UP001473063">
    <property type="component" value="Unassembled WGS sequence"/>
</dbReference>
<feature type="compositionally biased region" description="Basic and acidic residues" evidence="1">
    <location>
        <begin position="375"/>
        <end position="387"/>
    </location>
</feature>
<keyword evidence="2" id="KW-0812">Transmembrane</keyword>
<proteinExistence type="predicted"/>
<feature type="compositionally biased region" description="Basic and acidic residues" evidence="1">
    <location>
        <begin position="131"/>
        <end position="148"/>
    </location>
</feature>
<keyword evidence="3" id="KW-0732">Signal</keyword>
<keyword evidence="2" id="KW-1133">Transmembrane helix</keyword>
<feature type="compositionally biased region" description="Low complexity" evidence="1">
    <location>
        <begin position="234"/>
        <end position="243"/>
    </location>
</feature>
<protein>
    <recommendedName>
        <fullName evidence="6">Choice-of-anchor D domain-containing protein</fullName>
    </recommendedName>
</protein>
<feature type="signal peptide" evidence="3">
    <location>
        <begin position="1"/>
        <end position="28"/>
    </location>
</feature>
<feature type="compositionally biased region" description="Polar residues" evidence="1">
    <location>
        <begin position="252"/>
        <end position="261"/>
    </location>
</feature>
<feature type="compositionally biased region" description="Polar residues" evidence="1">
    <location>
        <begin position="179"/>
        <end position="194"/>
    </location>
</feature>
<dbReference type="EMBL" id="JBBMEJ010000005">
    <property type="protein sequence ID" value="MEQ2370519.1"/>
    <property type="molecule type" value="Genomic_DNA"/>
</dbReference>
<comment type="caution">
    <text evidence="4">The sequence shown here is derived from an EMBL/GenBank/DDBJ whole genome shotgun (WGS) entry which is preliminary data.</text>
</comment>
<name>A0ABV1BCZ4_9FIRM</name>
<evidence type="ECO:0000313" key="4">
    <source>
        <dbReference type="EMBL" id="MEQ2370519.1"/>
    </source>
</evidence>
<sequence>MRKGRVLAIMMAVLMVVTLLPSMVFASAAPSGALDGTLKIKGNAAVGITLSADYSKVKPEGITDDLVDFSWSLKDGDLLTEVSTDKTYKIDETALGLPIVLKITGKSDKGISGELTAETYEVSATEEEAKALAEQKKAEEKTVGKTEDADAASDVASESSETVENENTEISEEGNESEAQTGDTEENSTPGTDSEASDENSDTDAATGDNAVVEVNGDSENNENAEAAQEETSESTAETNSSEKNTDAVQVDGNSDQQGNENKTEELTYSAEVTTDDGSGVLNFGTVEEGYTEIPEAQYVSITNTGTGDLNFKSISPKNFMVQDINDQPLKSGETVTAWAKPREELPVGEYKDPITYETEEGVQVSFEADFTVKAAEKKSEEKKDSSSESDDNGNQKGKFKLSVDNPDLSFETLTEGYEETETLTVTIKNDGTETVTLVQPDSDYFDITPVTSVETEGNIQIAAEDEQMFTVQPKEGLPAKEEPYADELKFSAEEDENTVVTVNAQITVKAAAEEKVSVSTDPSEKDFGSLEQGYDAAPDAVTITVTNTGNVAVRLAQPEANSYVVGKLSAEVVNPGESATFTIQPKLELPAGDYSGKIYIKDLDGTELDSVEVFFGVTEPEPVYDLSISPDSVEFGTSAEGYKNAPDAQTVTVTNTGNTNITLQQPESKYYTVGSFSTTELAAGASATFSVQPKSGLTKGEYLEDITVENSANVELYVNAHFSVTKKNDDNNDTAENLTGIKKPSDIKDLPNGTEKSQKALKLPSTVKITTTKGEKEASVKWDVKGCSYNPSSSDRQTFNVKGTVTLPDGVKNPDKISTVIAVSVTVNGYTGSKAKESDNKITGIDANGKYDTNSKITFTAVGAGMNNESPKKGDTRFLPASWKITETRTWDAAPYTATFRVSKPGQYTLKVTFTEQKYDGSKWSDIGSSTESQVTFTVSQAAALTATPSPAVTGANKKSAVQTGDSTPIMTFVIILVIAAVCIGGVLVYRKKKK</sequence>
<feature type="chain" id="PRO_5046750806" description="Choice-of-anchor D domain-containing protein" evidence="3">
    <location>
        <begin position="29"/>
        <end position="996"/>
    </location>
</feature>
<dbReference type="Gene3D" id="2.60.40.10">
    <property type="entry name" value="Immunoglobulins"/>
    <property type="match status" value="2"/>
</dbReference>
<reference evidence="4 5" key="1">
    <citation type="submission" date="2024-03" db="EMBL/GenBank/DDBJ databases">
        <title>Human intestinal bacterial collection.</title>
        <authorList>
            <person name="Pauvert C."/>
            <person name="Hitch T.C.A."/>
            <person name="Clavel T."/>
        </authorList>
    </citation>
    <scope>NUCLEOTIDE SEQUENCE [LARGE SCALE GENOMIC DNA]</scope>
    <source>
        <strain evidence="4 5">CLA-JM-H16</strain>
    </source>
</reference>
<evidence type="ECO:0000256" key="2">
    <source>
        <dbReference type="SAM" id="Phobius"/>
    </source>
</evidence>
<feature type="region of interest" description="Disordered" evidence="1">
    <location>
        <begin position="375"/>
        <end position="405"/>
    </location>
</feature>
<dbReference type="RefSeq" id="WP_349056376.1">
    <property type="nucleotide sequence ID" value="NZ_JBBMEJ010000005.1"/>
</dbReference>
<evidence type="ECO:0008006" key="6">
    <source>
        <dbReference type="Google" id="ProtNLM"/>
    </source>
</evidence>
<evidence type="ECO:0000256" key="3">
    <source>
        <dbReference type="SAM" id="SignalP"/>
    </source>
</evidence>
<feature type="compositionally biased region" description="Acidic residues" evidence="1">
    <location>
        <begin position="220"/>
        <end position="233"/>
    </location>
</feature>
<dbReference type="InterPro" id="IPR013783">
    <property type="entry name" value="Ig-like_fold"/>
</dbReference>
<feature type="compositionally biased region" description="Acidic residues" evidence="1">
    <location>
        <begin position="161"/>
        <end position="176"/>
    </location>
</feature>
<accession>A0ABV1BCZ4</accession>
<evidence type="ECO:0000313" key="5">
    <source>
        <dbReference type="Proteomes" id="UP001473063"/>
    </source>
</evidence>
<evidence type="ECO:0000256" key="1">
    <source>
        <dbReference type="SAM" id="MobiDB-lite"/>
    </source>
</evidence>
<keyword evidence="5" id="KW-1185">Reference proteome</keyword>
<gene>
    <name evidence="4" type="ORF">WMO28_06095</name>
</gene>
<keyword evidence="2" id="KW-0472">Membrane</keyword>